<reference evidence="2" key="1">
    <citation type="submission" date="2023-05" db="EMBL/GenBank/DDBJ databases">
        <authorList>
            <person name="Huff M."/>
        </authorList>
    </citation>
    <scope>NUCLEOTIDE SEQUENCE</scope>
</reference>
<proteinExistence type="predicted"/>
<dbReference type="AlphaFoldDB" id="A0AAD1YTW7"/>
<dbReference type="SUPFAM" id="SSF88697">
    <property type="entry name" value="PUA domain-like"/>
    <property type="match status" value="1"/>
</dbReference>
<dbReference type="InterPro" id="IPR036987">
    <property type="entry name" value="SRA-YDG_sf"/>
</dbReference>
<feature type="compositionally biased region" description="Low complexity" evidence="1">
    <location>
        <begin position="175"/>
        <end position="184"/>
    </location>
</feature>
<accession>A0AAD1YTW7</accession>
<dbReference type="Pfam" id="PF12043">
    <property type="entry name" value="DUF3527"/>
    <property type="match status" value="1"/>
</dbReference>
<dbReference type="PANTHER" id="PTHR31390">
    <property type="entry name" value="EXPRESSED PROTEIN"/>
    <property type="match status" value="1"/>
</dbReference>
<dbReference type="EMBL" id="OU503037">
    <property type="protein sequence ID" value="CAI9756498.1"/>
    <property type="molecule type" value="Genomic_DNA"/>
</dbReference>
<feature type="region of interest" description="Disordered" evidence="1">
    <location>
        <begin position="151"/>
        <end position="188"/>
    </location>
</feature>
<evidence type="ECO:0000313" key="3">
    <source>
        <dbReference type="Proteomes" id="UP000834106"/>
    </source>
</evidence>
<organism evidence="2 3">
    <name type="scientific">Fraxinus pennsylvanica</name>
    <dbReference type="NCBI Taxonomy" id="56036"/>
    <lineage>
        <taxon>Eukaryota</taxon>
        <taxon>Viridiplantae</taxon>
        <taxon>Streptophyta</taxon>
        <taxon>Embryophyta</taxon>
        <taxon>Tracheophyta</taxon>
        <taxon>Spermatophyta</taxon>
        <taxon>Magnoliopsida</taxon>
        <taxon>eudicotyledons</taxon>
        <taxon>Gunneridae</taxon>
        <taxon>Pentapetalae</taxon>
        <taxon>asterids</taxon>
        <taxon>lamiids</taxon>
        <taxon>Lamiales</taxon>
        <taxon>Oleaceae</taxon>
        <taxon>Oleeae</taxon>
        <taxon>Fraxinus</taxon>
    </lineage>
</organism>
<dbReference type="Gene3D" id="2.30.280.10">
    <property type="entry name" value="SRA-YDG"/>
    <property type="match status" value="1"/>
</dbReference>
<name>A0AAD1YTW7_9LAMI</name>
<evidence type="ECO:0000256" key="1">
    <source>
        <dbReference type="SAM" id="MobiDB-lite"/>
    </source>
</evidence>
<evidence type="ECO:0000313" key="2">
    <source>
        <dbReference type="EMBL" id="CAI9756498.1"/>
    </source>
</evidence>
<feature type="compositionally biased region" description="Low complexity" evidence="1">
    <location>
        <begin position="152"/>
        <end position="164"/>
    </location>
</feature>
<sequence>MVECLVRPLTITKFQYLWNCLGSLKLLRLFYCNMKLVSCCGNNLLGNKHQIRDQVMKRGNLGLKVVKYWAEKGVSGFIVYKFRLKRLDGQPPLMTNQSDPAHLHGDLKLENEDRVPLFEFSVKCPEMYWSFRKLLIVTEFMLYDIAHPRKNASSQDASSSSPDAVNAQFNSGEISSSTKQSHSSKVPVKKRECLKFKGRDRADDEPLQNRKAAISDCPFTISRPIKGRWRMRLWWLGRGMPSQYNRNIQIAGDHILIDSQHPLELFFQGKIDNIPALTIRVIDDRQYAVDFHAKLSSLQAFSICVAILHTAEAFIVVGQEPNKQMLQCDSLSVFSDEEMKNLIDSGTEESKSKVRKKVEKVLPSLVLNPPFPPIARV</sequence>
<dbReference type="PANTHER" id="PTHR31390:SF0">
    <property type="entry name" value="DOMAIN PROTEIN, PUTATIVE (DUF3527)-RELATED"/>
    <property type="match status" value="1"/>
</dbReference>
<keyword evidence="3" id="KW-1185">Reference proteome</keyword>
<dbReference type="Proteomes" id="UP000834106">
    <property type="component" value="Chromosome 2"/>
</dbReference>
<protein>
    <submittedName>
        <fullName evidence="2">Uncharacterized protein</fullName>
    </submittedName>
</protein>
<gene>
    <name evidence="2" type="ORF">FPE_LOCUS3928</name>
</gene>
<dbReference type="InterPro" id="IPR015947">
    <property type="entry name" value="PUA-like_sf"/>
</dbReference>
<dbReference type="InterPro" id="IPR021916">
    <property type="entry name" value="DUF3527"/>
</dbReference>